<dbReference type="InterPro" id="IPR003313">
    <property type="entry name" value="AraC-bd"/>
</dbReference>
<evidence type="ECO:0000259" key="2">
    <source>
        <dbReference type="Pfam" id="PF02311"/>
    </source>
</evidence>
<organism evidence="3 4">
    <name type="scientific">Gordoniibacillus kamchatkensis</name>
    <dbReference type="NCBI Taxonomy" id="1590651"/>
    <lineage>
        <taxon>Bacteria</taxon>
        <taxon>Bacillati</taxon>
        <taxon>Bacillota</taxon>
        <taxon>Bacilli</taxon>
        <taxon>Bacillales</taxon>
        <taxon>Paenibacillaceae</taxon>
        <taxon>Gordoniibacillus</taxon>
    </lineage>
</organism>
<feature type="domain" description="AraC-type arabinose-binding/dimerisation" evidence="2">
    <location>
        <begin position="47"/>
        <end position="111"/>
    </location>
</feature>
<keyword evidence="1" id="KW-0238">DNA-binding</keyword>
<evidence type="ECO:0000313" key="3">
    <source>
        <dbReference type="EMBL" id="KIL40562.1"/>
    </source>
</evidence>
<evidence type="ECO:0000256" key="1">
    <source>
        <dbReference type="ARBA" id="ARBA00023125"/>
    </source>
</evidence>
<evidence type="ECO:0000313" key="4">
    <source>
        <dbReference type="Proteomes" id="UP000031967"/>
    </source>
</evidence>
<gene>
    <name evidence="3" type="ORF">SD70_12470</name>
</gene>
<name>A0ABR5AHR5_9BACL</name>
<dbReference type="Pfam" id="PF02311">
    <property type="entry name" value="AraC_binding"/>
    <property type="match status" value="1"/>
</dbReference>
<protein>
    <recommendedName>
        <fullName evidence="2">AraC-type arabinose-binding/dimerisation domain-containing protein</fullName>
    </recommendedName>
</protein>
<accession>A0ABR5AHR5</accession>
<proteinExistence type="predicted"/>
<dbReference type="InterPro" id="IPR014710">
    <property type="entry name" value="RmlC-like_jellyroll"/>
</dbReference>
<reference evidence="3 4" key="1">
    <citation type="submission" date="2014-12" db="EMBL/GenBank/DDBJ databases">
        <title>Draft genome sequence of Paenibacillus kamchatkensis strain B-2647.</title>
        <authorList>
            <person name="Karlyshev A.V."/>
            <person name="Kudryashova E.B."/>
        </authorList>
    </citation>
    <scope>NUCLEOTIDE SEQUENCE [LARGE SCALE GENOMIC DNA]</scope>
    <source>
        <strain evidence="3 4">VKM B-2647</strain>
    </source>
</reference>
<comment type="caution">
    <text evidence="3">The sequence shown here is derived from an EMBL/GenBank/DDBJ whole genome shotgun (WGS) entry which is preliminary data.</text>
</comment>
<keyword evidence="4" id="KW-1185">Reference proteome</keyword>
<sequence>MKAAVNNGAEVDAAMCISSDKRNVHIGELGTLRPTVNFANYFTAPAGYVWGPRAIPDYQFVYIVEGEASFEFAGQTLELRPGHCIFYGPHTPHRLAASPRGPLTLSSVHFSWDAESAAPVSPVSHIRECSQQELLKPTPAYTVHAEGAGDVELWPFYDVQGLEGHLCAWRANFCIRKPVSSSSCAAICCSWSERSSGFSATSGFAPSASAAKSPPP</sequence>
<dbReference type="Gene3D" id="2.60.120.10">
    <property type="entry name" value="Jelly Rolls"/>
    <property type="match status" value="1"/>
</dbReference>
<dbReference type="Proteomes" id="UP000031967">
    <property type="component" value="Unassembled WGS sequence"/>
</dbReference>
<dbReference type="EMBL" id="JXAK01000019">
    <property type="protein sequence ID" value="KIL40562.1"/>
    <property type="molecule type" value="Genomic_DNA"/>
</dbReference>
<dbReference type="SUPFAM" id="SSF51215">
    <property type="entry name" value="Regulatory protein AraC"/>
    <property type="match status" value="1"/>
</dbReference>
<dbReference type="InterPro" id="IPR037923">
    <property type="entry name" value="HTH-like"/>
</dbReference>